<keyword evidence="9 12" id="KW-1133">Transmembrane helix</keyword>
<keyword evidence="6 12" id="KW-0812">Transmembrane</keyword>
<comment type="subcellular location">
    <subcellularLocation>
        <location evidence="12">Cell inner membrane</location>
    </subcellularLocation>
    <subcellularLocation>
        <location evidence="1">Cell membrane</location>
        <topology evidence="1">Multi-pass membrane protein</topology>
    </subcellularLocation>
</comment>
<dbReference type="GO" id="GO:0009055">
    <property type="term" value="F:electron transfer activity"/>
    <property type="evidence" value="ECO:0007669"/>
    <property type="project" value="UniProtKB-UniRule"/>
</dbReference>
<dbReference type="Proteomes" id="UP000033633">
    <property type="component" value="Unassembled WGS sequence"/>
</dbReference>
<dbReference type="PANTHER" id="PTHR30365">
    <property type="entry name" value="CYTOCHROME D UBIQUINOL OXIDASE"/>
    <property type="match status" value="1"/>
</dbReference>
<feature type="transmembrane region" description="Helical" evidence="12">
    <location>
        <begin position="127"/>
        <end position="147"/>
    </location>
</feature>
<evidence type="ECO:0000256" key="3">
    <source>
        <dbReference type="ARBA" id="ARBA00022448"/>
    </source>
</evidence>
<dbReference type="PANTHER" id="PTHR30365:SF14">
    <property type="entry name" value="CYTOCHROME BD MENAQUINOL OXIDASE SUBUNIT I-RELATED"/>
    <property type="match status" value="1"/>
</dbReference>
<dbReference type="STRING" id="265726.KY46_03880"/>
<feature type="transmembrane region" description="Helical" evidence="12">
    <location>
        <begin position="358"/>
        <end position="378"/>
    </location>
</feature>
<keyword evidence="10 12" id="KW-0408">Iron</keyword>
<evidence type="ECO:0000256" key="1">
    <source>
        <dbReference type="ARBA" id="ARBA00004651"/>
    </source>
</evidence>
<dbReference type="GO" id="GO:0070069">
    <property type="term" value="C:cytochrome complex"/>
    <property type="evidence" value="ECO:0007669"/>
    <property type="project" value="UniProtKB-UniRule"/>
</dbReference>
<evidence type="ECO:0000256" key="12">
    <source>
        <dbReference type="PIRNR" id="PIRNR006446"/>
    </source>
</evidence>
<protein>
    <submittedName>
        <fullName evidence="13">Cytochrome D ubiquinol oxidase subunit I</fullName>
    </submittedName>
</protein>
<dbReference type="Pfam" id="PF01654">
    <property type="entry name" value="Cyt_bd_oxida_I"/>
    <property type="match status" value="1"/>
</dbReference>
<evidence type="ECO:0000256" key="9">
    <source>
        <dbReference type="ARBA" id="ARBA00022989"/>
    </source>
</evidence>
<feature type="transmembrane region" description="Helical" evidence="12">
    <location>
        <begin position="184"/>
        <end position="208"/>
    </location>
</feature>
<dbReference type="GO" id="GO:0019646">
    <property type="term" value="P:aerobic electron transport chain"/>
    <property type="evidence" value="ECO:0007669"/>
    <property type="project" value="InterPro"/>
</dbReference>
<evidence type="ECO:0000313" key="13">
    <source>
        <dbReference type="EMBL" id="KKD00938.1"/>
    </source>
</evidence>
<accession>A0A0F5VFU8</accession>
<keyword evidence="8 12" id="KW-0249">Electron transport</keyword>
<evidence type="ECO:0000313" key="14">
    <source>
        <dbReference type="Proteomes" id="UP000033633"/>
    </source>
</evidence>
<evidence type="ECO:0000256" key="10">
    <source>
        <dbReference type="ARBA" id="ARBA00023004"/>
    </source>
</evidence>
<evidence type="ECO:0000256" key="5">
    <source>
        <dbReference type="ARBA" id="ARBA00022617"/>
    </source>
</evidence>
<evidence type="ECO:0000256" key="11">
    <source>
        <dbReference type="ARBA" id="ARBA00023136"/>
    </source>
</evidence>
<dbReference type="GO" id="GO:0046872">
    <property type="term" value="F:metal ion binding"/>
    <property type="evidence" value="ECO:0007669"/>
    <property type="project" value="UniProtKB-UniRule"/>
</dbReference>
<evidence type="ECO:0000256" key="6">
    <source>
        <dbReference type="ARBA" id="ARBA00022692"/>
    </source>
</evidence>
<name>A0A0F5VFU8_9GAMM</name>
<dbReference type="AlphaFoldDB" id="A0A0F5VFU8"/>
<keyword evidence="5 12" id="KW-0349">Heme</keyword>
<evidence type="ECO:0000256" key="8">
    <source>
        <dbReference type="ARBA" id="ARBA00022982"/>
    </source>
</evidence>
<proteinExistence type="inferred from homology"/>
<keyword evidence="3 12" id="KW-0813">Transport</keyword>
<feature type="transmembrane region" description="Helical" evidence="12">
    <location>
        <begin position="56"/>
        <end position="77"/>
    </location>
</feature>
<dbReference type="PIRSF" id="PIRSF006446">
    <property type="entry name" value="Cyt_quinol_oxidase_1"/>
    <property type="match status" value="1"/>
</dbReference>
<reference evidence="13 14" key="1">
    <citation type="submission" date="2014-12" db="EMBL/GenBank/DDBJ databases">
        <title>Mercury Reductase activity and rhizosphere competence traits in the genome of root associated Photobacterium halotolerans MELD1.</title>
        <authorList>
            <person name="Mathew D.C."/>
            <person name="Huang C.-C."/>
        </authorList>
    </citation>
    <scope>NUCLEOTIDE SEQUENCE [LARGE SCALE GENOMIC DNA]</scope>
    <source>
        <strain evidence="13 14">MELD1</strain>
    </source>
</reference>
<feature type="transmembrane region" description="Helical" evidence="12">
    <location>
        <begin position="12"/>
        <end position="35"/>
    </location>
</feature>
<keyword evidence="14" id="KW-1185">Reference proteome</keyword>
<evidence type="ECO:0000256" key="7">
    <source>
        <dbReference type="ARBA" id="ARBA00022723"/>
    </source>
</evidence>
<dbReference type="OrthoDB" id="9807042at2"/>
<dbReference type="GO" id="GO:0020037">
    <property type="term" value="F:heme binding"/>
    <property type="evidence" value="ECO:0007669"/>
    <property type="project" value="TreeGrafter"/>
</dbReference>
<sequence>MFHLEALDLARIQFAFTVSFHIIFPAITIGLASFLAVLEWRWLKTGNQVYKNLYDFWSKIFAVNFGMGVVSGLVMSYEFGTNWARFSDFAGSVTGPLLTYEVLTAFFLEAGFLGVMLFGWERVSRRMHFFSTLMVAIGTLISTFWILSSNSWMQTPQGIEIVDGRVVPLDWFKIVFNPSFPYRLVHMALAAFLSTAFFVAASAAWHLLRGRNTAEIRKMLSMAMWMILLVAPIQAFVGDAHGLNTLEHQPAKIAAIEGHWDNEPGEATPLILFGIPDMAAEETRYKVEIPYLGSLILTHSLDQQIPALKSFPKEDRPNSTVVFWSFRIMAGLGMLMLLSGLVALYLRRQGKLYHSKTFLRFILMMGPSGLIALLAGWFTTEVGRQPWVVYGMMRTQDAVSNHDVVQMTMSLAIFVVVYFSVFTVGIGYMMRLVRQGPKGVYGLENSAHQQALTPQTETE</sequence>
<gene>
    <name evidence="13" type="ORF">KY46_03880</name>
</gene>
<comment type="similarity">
    <text evidence="2 12">Belongs to the cytochrome ubiquinol oxidase subunit 1 family.</text>
</comment>
<feature type="transmembrane region" description="Helical" evidence="12">
    <location>
        <begin position="409"/>
        <end position="429"/>
    </location>
</feature>
<feature type="transmembrane region" description="Helical" evidence="12">
    <location>
        <begin position="220"/>
        <end position="237"/>
    </location>
</feature>
<dbReference type="EMBL" id="JWYV01000002">
    <property type="protein sequence ID" value="KKD00938.1"/>
    <property type="molecule type" value="Genomic_DNA"/>
</dbReference>
<organism evidence="13 14">
    <name type="scientific">Photobacterium halotolerans</name>
    <dbReference type="NCBI Taxonomy" id="265726"/>
    <lineage>
        <taxon>Bacteria</taxon>
        <taxon>Pseudomonadati</taxon>
        <taxon>Pseudomonadota</taxon>
        <taxon>Gammaproteobacteria</taxon>
        <taxon>Vibrionales</taxon>
        <taxon>Vibrionaceae</taxon>
        <taxon>Photobacterium</taxon>
    </lineage>
</organism>
<comment type="caution">
    <text evidence="13">The sequence shown here is derived from an EMBL/GenBank/DDBJ whole genome shotgun (WGS) entry which is preliminary data.</text>
</comment>
<dbReference type="InterPro" id="IPR002585">
    <property type="entry name" value="Cyt-d_ubiquinol_oxidase_su_1"/>
</dbReference>
<feature type="transmembrane region" description="Helical" evidence="12">
    <location>
        <begin position="321"/>
        <end position="346"/>
    </location>
</feature>
<feature type="transmembrane region" description="Helical" evidence="12">
    <location>
        <begin position="97"/>
        <end position="120"/>
    </location>
</feature>
<dbReference type="GO" id="GO:0005886">
    <property type="term" value="C:plasma membrane"/>
    <property type="evidence" value="ECO:0007669"/>
    <property type="project" value="UniProtKB-SubCell"/>
</dbReference>
<keyword evidence="4 12" id="KW-1003">Cell membrane</keyword>
<keyword evidence="11 12" id="KW-0472">Membrane</keyword>
<keyword evidence="7 12" id="KW-0479">Metal-binding</keyword>
<dbReference type="PATRIC" id="fig|265726.11.peg.2132"/>
<dbReference type="GO" id="GO:0016682">
    <property type="term" value="F:oxidoreductase activity, acting on diphenols and related substances as donors, oxygen as acceptor"/>
    <property type="evidence" value="ECO:0007669"/>
    <property type="project" value="TreeGrafter"/>
</dbReference>
<dbReference type="RefSeq" id="WP_046219306.1">
    <property type="nucleotide sequence ID" value="NZ_JWYV01000002.1"/>
</dbReference>
<evidence type="ECO:0000256" key="4">
    <source>
        <dbReference type="ARBA" id="ARBA00022475"/>
    </source>
</evidence>
<evidence type="ECO:0000256" key="2">
    <source>
        <dbReference type="ARBA" id="ARBA00009819"/>
    </source>
</evidence>